<dbReference type="Proteomes" id="UP000041601">
    <property type="component" value="Unassembled WGS sequence"/>
</dbReference>
<keyword evidence="2" id="KW-1185">Reference proteome</keyword>
<evidence type="ECO:0000313" key="2">
    <source>
        <dbReference type="Proteomes" id="UP000041601"/>
    </source>
</evidence>
<reference evidence="1 2" key="1">
    <citation type="submission" date="2015-03" db="EMBL/GenBank/DDBJ databases">
        <authorList>
            <consortium name="Pathogen Informatics"/>
            <person name="Murphy D."/>
        </authorList>
    </citation>
    <scope>NUCLEOTIDE SEQUENCE [LARGE SCALE GENOMIC DNA]</scope>
    <source>
        <strain evidence="1 2">IP05342</strain>
    </source>
</reference>
<dbReference type="RefSeq" id="WP_050155943.1">
    <property type="nucleotide sequence ID" value="NZ_CPXJ01000009.1"/>
</dbReference>
<comment type="caution">
    <text evidence="1">The sequence shown here is derived from an EMBL/GenBank/DDBJ whole genome shotgun (WGS) entry which is preliminary data.</text>
</comment>
<dbReference type="InterPro" id="IPR005068">
    <property type="entry name" value="Phage_lambda_Stf-r2"/>
</dbReference>
<gene>
    <name evidence="1" type="ORF">ERS137959_00917</name>
</gene>
<dbReference type="Pfam" id="PF03406">
    <property type="entry name" value="Phage_fiber_2"/>
    <property type="match status" value="1"/>
</dbReference>
<sequence>MANEILPFGLGAESNVMTQAEYEALAARSGGFSSGVAKSEQLNKVWRQSSFVASVLADFIATQSGNDVLDNGNTAVLLDNLELAIKTYIGNNLPSASLIQKGIVQLSSATNSTSEIFAATPKAVRAVDIASLKIANNLSEINTAGPAAVAATLANLELSDVAHLPQLTGIVGTSRNAKMSITAASATATFTADELIVQTALGGLQYKLSSFNKTINLATTGAGGMDTGTVPATGYVALYAIYNPTSGASALLAVNATSVIAPEVYGGANMPSGYTASALVGAWRVASSQFVIGFQRGRHISIPLTQLWSTATGTTTISGVSLVPAAPANAVSINAYLTLYQTTTSVGVELSLYSTVSGIGQLRANASVSGATSASIANGVLEVVDSQALYFNMASTASGSYAISATGYSI</sequence>
<evidence type="ECO:0000313" key="1">
    <source>
        <dbReference type="EMBL" id="CND34206.1"/>
    </source>
</evidence>
<accession>A0ABP1XZ23</accession>
<name>A0ABP1XZ23_YEREN</name>
<proteinExistence type="predicted"/>
<dbReference type="EMBL" id="CPXJ01000009">
    <property type="protein sequence ID" value="CND34206.1"/>
    <property type="molecule type" value="Genomic_DNA"/>
</dbReference>
<organism evidence="1 2">
    <name type="scientific">Yersinia enterocolitica</name>
    <dbReference type="NCBI Taxonomy" id="630"/>
    <lineage>
        <taxon>Bacteria</taxon>
        <taxon>Pseudomonadati</taxon>
        <taxon>Pseudomonadota</taxon>
        <taxon>Gammaproteobacteria</taxon>
        <taxon>Enterobacterales</taxon>
        <taxon>Yersiniaceae</taxon>
        <taxon>Yersinia</taxon>
    </lineage>
</organism>
<protein>
    <submittedName>
        <fullName evidence="1">Tail fiber protein</fullName>
    </submittedName>
</protein>